<sequence>MAKLFFPLASWLGASYALPQWPPNPPVSQPTQTLWGQCGGVTYEGPTLCPNNAYCYNDGNIWYSQCIPIETTQNQPPATVRTITTIFSVGGPTPTVVSTRITYYQPPTPTTLPVVTVTLVPDEPCNVGYLC</sequence>
<dbReference type="KEGG" id="cthr:CTHT_0040510"/>
<evidence type="ECO:0000313" key="7">
    <source>
        <dbReference type="Proteomes" id="UP000008066"/>
    </source>
</evidence>
<dbReference type="GO" id="GO:0000272">
    <property type="term" value="P:polysaccharide catabolic process"/>
    <property type="evidence" value="ECO:0007669"/>
    <property type="project" value="UniProtKB-KW"/>
</dbReference>
<dbReference type="GO" id="GO:0005576">
    <property type="term" value="C:extracellular region"/>
    <property type="evidence" value="ECO:0007669"/>
    <property type="project" value="InterPro"/>
</dbReference>
<dbReference type="EMBL" id="GL988043">
    <property type="protein sequence ID" value="EGS19573.1"/>
    <property type="molecule type" value="Genomic_DNA"/>
</dbReference>
<keyword evidence="2" id="KW-0119">Carbohydrate metabolism</keyword>
<dbReference type="InterPro" id="IPR000254">
    <property type="entry name" value="CBD"/>
</dbReference>
<dbReference type="PROSITE" id="PS00562">
    <property type="entry name" value="CBM1_1"/>
    <property type="match status" value="1"/>
</dbReference>
<proteinExistence type="predicted"/>
<evidence type="ECO:0000256" key="3">
    <source>
        <dbReference type="ARBA" id="ARBA00023326"/>
    </source>
</evidence>
<feature type="domain" description="CBM1" evidence="5">
    <location>
        <begin position="30"/>
        <end position="67"/>
    </location>
</feature>
<dbReference type="InterPro" id="IPR035971">
    <property type="entry name" value="CBD_sf"/>
</dbReference>
<dbReference type="PROSITE" id="PS51164">
    <property type="entry name" value="CBM1_2"/>
    <property type="match status" value="1"/>
</dbReference>
<evidence type="ECO:0000313" key="6">
    <source>
        <dbReference type="EMBL" id="EGS19573.1"/>
    </source>
</evidence>
<dbReference type="GO" id="GO:0030248">
    <property type="term" value="F:cellulose binding"/>
    <property type="evidence" value="ECO:0007669"/>
    <property type="project" value="InterPro"/>
</dbReference>
<dbReference type="RefSeq" id="XP_006694458.1">
    <property type="nucleotide sequence ID" value="XM_006694395.1"/>
</dbReference>
<organism evidence="7">
    <name type="scientific">Chaetomium thermophilum (strain DSM 1495 / CBS 144.50 / IMI 039719)</name>
    <name type="common">Thermochaetoides thermophila</name>
    <dbReference type="NCBI Taxonomy" id="759272"/>
    <lineage>
        <taxon>Eukaryota</taxon>
        <taxon>Fungi</taxon>
        <taxon>Dikarya</taxon>
        <taxon>Ascomycota</taxon>
        <taxon>Pezizomycotina</taxon>
        <taxon>Sordariomycetes</taxon>
        <taxon>Sordariomycetidae</taxon>
        <taxon>Sordariales</taxon>
        <taxon>Chaetomiaceae</taxon>
        <taxon>Thermochaetoides</taxon>
    </lineage>
</organism>
<protein>
    <recommendedName>
        <fullName evidence="5">CBM1 domain-containing protein</fullName>
    </recommendedName>
</protein>
<dbReference type="OrthoDB" id="5280466at2759"/>
<reference evidence="6 7" key="1">
    <citation type="journal article" date="2011" name="Cell">
        <title>Insight into structure and assembly of the nuclear pore complex by utilizing the genome of a eukaryotic thermophile.</title>
        <authorList>
            <person name="Amlacher S."/>
            <person name="Sarges P."/>
            <person name="Flemming D."/>
            <person name="van Noort V."/>
            <person name="Kunze R."/>
            <person name="Devos D.P."/>
            <person name="Arumugam M."/>
            <person name="Bork P."/>
            <person name="Hurt E."/>
        </authorList>
    </citation>
    <scope>NUCLEOTIDE SEQUENCE [LARGE SCALE GENOMIC DNA]</scope>
    <source>
        <strain evidence="7">DSM 1495 / CBS 144.50 / IMI 039719</strain>
    </source>
</reference>
<evidence type="ECO:0000259" key="5">
    <source>
        <dbReference type="PROSITE" id="PS51164"/>
    </source>
</evidence>
<keyword evidence="1 4" id="KW-0732">Signal</keyword>
<evidence type="ECO:0000256" key="1">
    <source>
        <dbReference type="ARBA" id="ARBA00022729"/>
    </source>
</evidence>
<dbReference type="HOGENOM" id="CLU_133936_0_0_1"/>
<evidence type="ECO:0000256" key="4">
    <source>
        <dbReference type="SAM" id="SignalP"/>
    </source>
</evidence>
<dbReference type="SMART" id="SM00236">
    <property type="entry name" value="fCBD"/>
    <property type="match status" value="1"/>
</dbReference>
<dbReference type="GeneID" id="18258089"/>
<dbReference type="AlphaFoldDB" id="G0SA01"/>
<gene>
    <name evidence="6" type="ORF">CTHT_0040510</name>
</gene>
<keyword evidence="7" id="KW-1185">Reference proteome</keyword>
<keyword evidence="3" id="KW-0624">Polysaccharide degradation</keyword>
<dbReference type="OMA" id="GATQSMW"/>
<dbReference type="SUPFAM" id="SSF57180">
    <property type="entry name" value="Cellulose-binding domain"/>
    <property type="match status" value="1"/>
</dbReference>
<dbReference type="Pfam" id="PF00734">
    <property type="entry name" value="CBM_1"/>
    <property type="match status" value="1"/>
</dbReference>
<evidence type="ECO:0000256" key="2">
    <source>
        <dbReference type="ARBA" id="ARBA00023277"/>
    </source>
</evidence>
<name>G0SA01_CHATD</name>
<feature type="chain" id="PRO_5003409429" description="CBM1 domain-containing protein" evidence="4">
    <location>
        <begin position="18"/>
        <end position="131"/>
    </location>
</feature>
<accession>G0SA01</accession>
<feature type="signal peptide" evidence="4">
    <location>
        <begin position="1"/>
        <end position="17"/>
    </location>
</feature>
<dbReference type="Proteomes" id="UP000008066">
    <property type="component" value="Unassembled WGS sequence"/>
</dbReference>